<gene>
    <name evidence="17" type="primary">cph2_3</name>
    <name evidence="17" type="ORF">GHNINEIG_01378</name>
</gene>
<comment type="subcellular location">
    <subcellularLocation>
        <location evidence="2">Membrane</location>
    </subcellularLocation>
</comment>
<dbReference type="Pfam" id="PF00563">
    <property type="entry name" value="EAL"/>
    <property type="match status" value="1"/>
</dbReference>
<dbReference type="FunFam" id="3.30.70.270:FF:000001">
    <property type="entry name" value="Diguanylate cyclase domain protein"/>
    <property type="match status" value="1"/>
</dbReference>
<sequence length="906" mass="104736">MSLKNFIAPTVFSLMMLVITFAIIGIYVDDQQNEIQQKAYSNKAKEIQDLIQTLIENKQEKVSFITLSLAQDDKLKKALLNNNHQLSYDGYLNALAKVSDFKNIWLHIIDEHGRSFYRSWTPKQGDNILEKRLDLQQMFKDPKPMQTISTGIYDLTFKSSVPIYHDKKFIGVFETIAKFNSIAAKLKHKNIDPVFLVDKSYHSQLKRPFTQTFLDDYYVANLNADPKHLDDIKQNQLIDYSHQPRHLPYFVDQQKQQLVTYYELPNVNNDPMGHFFFFYPLNKIETGQLSNNQFSLYVYATIGYLFFLIIYFYQLNKREKTQITEFNQRLTESVHQKTRQLSHQKYFLQNVIDGVSDSVVVYDKNLSITMKNEAAEQLIGLTSSSKQYSHDVNKNEQSRDYLETVTKCLKSAKPEKAVHHFIDQHQKSRYFEFTVTPLVDGSGQLNSVIQLGHEITNYLDIQEQLQQQKNDLDFIAYHDPLTDLPNRVLFLDRLTQAIHQAQRNHDKVALLFIDLDRFKEINDSFGHASGDLVLIECGKRLKKAIREIDTVARLGGDEFTILIDELKTNNVIINVVKKIIKTLSDPIFVNENIFHITASIGISIFPNDGTDANQLLQNADAAMYQAKEDGKNTYHFYTKEMTEQAYNRLLMENNLRDALDNQQFELYYQPQVDITTNRIVGFEALVRWNHEQKGIIPPDHFIPLAEETGLIIPLGKQIIDMASQTISEWHRANLTRARMAINVSAKQLRDNRFFHNLNTALSKNNCQSDWVEIEITESSVMQDPELAIQLLSKLRRKGITISIDDFGTGYSSLAYLKKLPITKVKIDRSFVSNLPQDKDDAEITKAIISMSQSLNLDIIAEGIETQEQQDFVLQEGCQLIQGYYYSRPLTKQAMTEKLESIRLREA</sequence>
<dbReference type="InterPro" id="IPR029151">
    <property type="entry name" value="Sensor-like_sf"/>
</dbReference>
<dbReference type="PANTHER" id="PTHR44757:SF2">
    <property type="entry name" value="BIOFILM ARCHITECTURE MAINTENANCE PROTEIN MBAA"/>
    <property type="match status" value="1"/>
</dbReference>
<evidence type="ECO:0000256" key="5">
    <source>
        <dbReference type="ARBA" id="ARBA00022636"/>
    </source>
</evidence>
<dbReference type="PROSITE" id="PS50887">
    <property type="entry name" value="GGDEF"/>
    <property type="match status" value="1"/>
</dbReference>
<dbReference type="Gene3D" id="3.20.20.450">
    <property type="entry name" value="EAL domain"/>
    <property type="match status" value="1"/>
</dbReference>
<organism evidence="17 18">
    <name type="scientific">Hydrogenovibrio crunogenus</name>
    <dbReference type="NCBI Taxonomy" id="39765"/>
    <lineage>
        <taxon>Bacteria</taxon>
        <taxon>Pseudomonadati</taxon>
        <taxon>Pseudomonadota</taxon>
        <taxon>Gammaproteobacteria</taxon>
        <taxon>Thiotrichales</taxon>
        <taxon>Piscirickettsiaceae</taxon>
        <taxon>Hydrogenovibrio</taxon>
    </lineage>
</organism>
<dbReference type="InterPro" id="IPR029150">
    <property type="entry name" value="dCache_3"/>
</dbReference>
<evidence type="ECO:0000256" key="7">
    <source>
        <dbReference type="ARBA" id="ARBA00022741"/>
    </source>
</evidence>
<keyword evidence="10" id="KW-0902">Two-component regulatory system</keyword>
<feature type="domain" description="PAC" evidence="14">
    <location>
        <begin position="415"/>
        <end position="467"/>
    </location>
</feature>
<evidence type="ECO:0000313" key="18">
    <source>
        <dbReference type="Proteomes" id="UP000296201"/>
    </source>
</evidence>
<feature type="transmembrane region" description="Helical" evidence="12">
    <location>
        <begin position="294"/>
        <end position="313"/>
    </location>
</feature>
<feature type="transmembrane region" description="Helical" evidence="12">
    <location>
        <begin position="6"/>
        <end position="28"/>
    </location>
</feature>
<dbReference type="InterPro" id="IPR000700">
    <property type="entry name" value="PAS-assoc_C"/>
</dbReference>
<evidence type="ECO:0000256" key="1">
    <source>
        <dbReference type="ARBA" id="ARBA00001946"/>
    </source>
</evidence>
<dbReference type="CDD" id="cd01949">
    <property type="entry name" value="GGDEF"/>
    <property type="match status" value="1"/>
</dbReference>
<protein>
    <recommendedName>
        <fullName evidence="3">cyclic-guanylate-specific phosphodiesterase</fullName>
        <ecNumber evidence="3">3.1.4.52</ecNumber>
    </recommendedName>
</protein>
<dbReference type="InterPro" id="IPR000014">
    <property type="entry name" value="PAS"/>
</dbReference>
<accession>A0A4P7P049</accession>
<dbReference type="SMART" id="SM00267">
    <property type="entry name" value="GGDEF"/>
    <property type="match status" value="1"/>
</dbReference>
<dbReference type="GO" id="GO:0071111">
    <property type="term" value="F:cyclic-guanylate-specific phosphodiesterase activity"/>
    <property type="evidence" value="ECO:0007669"/>
    <property type="project" value="UniProtKB-EC"/>
</dbReference>
<dbReference type="PROSITE" id="PS50112">
    <property type="entry name" value="PAS"/>
    <property type="match status" value="1"/>
</dbReference>
<dbReference type="SUPFAM" id="SSF141868">
    <property type="entry name" value="EAL domain-like"/>
    <property type="match status" value="1"/>
</dbReference>
<dbReference type="InterPro" id="IPR043128">
    <property type="entry name" value="Rev_trsase/Diguanyl_cyclase"/>
</dbReference>
<dbReference type="GO" id="GO:0005524">
    <property type="term" value="F:ATP binding"/>
    <property type="evidence" value="ECO:0007669"/>
    <property type="project" value="UniProtKB-KW"/>
</dbReference>
<evidence type="ECO:0000259" key="13">
    <source>
        <dbReference type="PROSITE" id="PS50112"/>
    </source>
</evidence>
<comment type="catalytic activity">
    <reaction evidence="11">
        <text>3',3'-c-di-GMP + H2O = 5'-phosphoguanylyl(3'-&gt;5')guanosine + H(+)</text>
        <dbReference type="Rhea" id="RHEA:24902"/>
        <dbReference type="ChEBI" id="CHEBI:15377"/>
        <dbReference type="ChEBI" id="CHEBI:15378"/>
        <dbReference type="ChEBI" id="CHEBI:58754"/>
        <dbReference type="ChEBI" id="CHEBI:58805"/>
        <dbReference type="EC" id="3.1.4.52"/>
    </reaction>
    <physiologicalReaction direction="left-to-right" evidence="11">
        <dbReference type="Rhea" id="RHEA:24903"/>
    </physiologicalReaction>
</comment>
<name>A0A4P7P049_9GAMM</name>
<evidence type="ECO:0000256" key="11">
    <source>
        <dbReference type="ARBA" id="ARBA00051114"/>
    </source>
</evidence>
<dbReference type="NCBIfam" id="TIGR00254">
    <property type="entry name" value="GGDEF"/>
    <property type="match status" value="1"/>
</dbReference>
<evidence type="ECO:0000259" key="15">
    <source>
        <dbReference type="PROSITE" id="PS50883"/>
    </source>
</evidence>
<evidence type="ECO:0000256" key="10">
    <source>
        <dbReference type="ARBA" id="ARBA00023012"/>
    </source>
</evidence>
<dbReference type="Pfam" id="PF14827">
    <property type="entry name" value="dCache_3"/>
    <property type="match status" value="1"/>
</dbReference>
<keyword evidence="12" id="KW-0812">Transmembrane</keyword>
<keyword evidence="18" id="KW-1185">Reference proteome</keyword>
<dbReference type="SUPFAM" id="SSF55785">
    <property type="entry name" value="PYP-like sensor domain (PAS domain)"/>
    <property type="match status" value="1"/>
</dbReference>
<keyword evidence="12" id="KW-1133">Transmembrane helix</keyword>
<keyword evidence="5" id="KW-0973">c-di-GMP</keyword>
<dbReference type="AlphaFoldDB" id="A0A4P7P049"/>
<dbReference type="FunFam" id="3.20.20.450:FF:000001">
    <property type="entry name" value="Cyclic di-GMP phosphodiesterase yahA"/>
    <property type="match status" value="1"/>
</dbReference>
<evidence type="ECO:0000259" key="14">
    <source>
        <dbReference type="PROSITE" id="PS50113"/>
    </source>
</evidence>
<dbReference type="GO" id="GO:0071732">
    <property type="term" value="P:cellular response to nitric oxide"/>
    <property type="evidence" value="ECO:0007669"/>
    <property type="project" value="UniProtKB-ARBA"/>
</dbReference>
<dbReference type="Pfam" id="PF00990">
    <property type="entry name" value="GGDEF"/>
    <property type="match status" value="1"/>
</dbReference>
<dbReference type="GO" id="GO:0016301">
    <property type="term" value="F:kinase activity"/>
    <property type="evidence" value="ECO:0007669"/>
    <property type="project" value="UniProtKB-KW"/>
</dbReference>
<dbReference type="Pfam" id="PF08448">
    <property type="entry name" value="PAS_4"/>
    <property type="match status" value="1"/>
</dbReference>
<evidence type="ECO:0000313" key="17">
    <source>
        <dbReference type="EMBL" id="QBZ83326.1"/>
    </source>
</evidence>
<dbReference type="CDD" id="cd01948">
    <property type="entry name" value="EAL"/>
    <property type="match status" value="1"/>
</dbReference>
<keyword evidence="7" id="KW-0547">Nucleotide-binding</keyword>
<evidence type="ECO:0000259" key="16">
    <source>
        <dbReference type="PROSITE" id="PS50887"/>
    </source>
</evidence>
<keyword evidence="12" id="KW-0472">Membrane</keyword>
<dbReference type="Gene3D" id="3.30.70.270">
    <property type="match status" value="1"/>
</dbReference>
<dbReference type="InterPro" id="IPR052155">
    <property type="entry name" value="Biofilm_reg_signaling"/>
</dbReference>
<evidence type="ECO:0000256" key="4">
    <source>
        <dbReference type="ARBA" id="ARBA00022553"/>
    </source>
</evidence>
<dbReference type="SUPFAM" id="SSF103190">
    <property type="entry name" value="Sensory domain-like"/>
    <property type="match status" value="1"/>
</dbReference>
<dbReference type="InterPro" id="IPR035965">
    <property type="entry name" value="PAS-like_dom_sf"/>
</dbReference>
<evidence type="ECO:0000256" key="6">
    <source>
        <dbReference type="ARBA" id="ARBA00022679"/>
    </source>
</evidence>
<keyword evidence="4" id="KW-0597">Phosphoprotein</keyword>
<feature type="domain" description="GGDEF" evidence="16">
    <location>
        <begin position="506"/>
        <end position="639"/>
    </location>
</feature>
<feature type="domain" description="EAL" evidence="15">
    <location>
        <begin position="648"/>
        <end position="902"/>
    </location>
</feature>
<dbReference type="PROSITE" id="PS50113">
    <property type="entry name" value="PAC"/>
    <property type="match status" value="1"/>
</dbReference>
<dbReference type="InterPro" id="IPR000160">
    <property type="entry name" value="GGDEF_dom"/>
</dbReference>
<dbReference type="InterPro" id="IPR001633">
    <property type="entry name" value="EAL_dom"/>
</dbReference>
<dbReference type="SMART" id="SM00052">
    <property type="entry name" value="EAL"/>
    <property type="match status" value="1"/>
</dbReference>
<dbReference type="OrthoDB" id="9813913at2"/>
<proteinExistence type="predicted"/>
<dbReference type="InterPro" id="IPR035919">
    <property type="entry name" value="EAL_sf"/>
</dbReference>
<evidence type="ECO:0000256" key="3">
    <source>
        <dbReference type="ARBA" id="ARBA00012282"/>
    </source>
</evidence>
<keyword evidence="9" id="KW-0067">ATP-binding</keyword>
<dbReference type="RefSeq" id="WP_135795957.1">
    <property type="nucleotide sequence ID" value="NZ_CP032096.1"/>
</dbReference>
<reference evidence="17 18" key="1">
    <citation type="submission" date="2018-08" db="EMBL/GenBank/DDBJ databases">
        <title>Horizontal acquisition of hydrogen conversion ability and other habitat adaptations in Hydrogenovibrio crunogenus strains.</title>
        <authorList>
            <person name="Gonnella G."/>
            <person name="Adam N."/>
            <person name="Perner M."/>
        </authorList>
    </citation>
    <scope>NUCLEOTIDE SEQUENCE [LARGE SCALE GENOMIC DNA]</scope>
    <source>
        <strain evidence="17 18">SP-41</strain>
    </source>
</reference>
<dbReference type="Proteomes" id="UP000296201">
    <property type="component" value="Chromosome"/>
</dbReference>
<dbReference type="EC" id="3.1.4.52" evidence="3"/>
<keyword evidence="6" id="KW-0808">Transferase</keyword>
<dbReference type="GO" id="GO:0000160">
    <property type="term" value="P:phosphorelay signal transduction system"/>
    <property type="evidence" value="ECO:0007669"/>
    <property type="project" value="UniProtKB-KW"/>
</dbReference>
<dbReference type="InterPro" id="IPR029787">
    <property type="entry name" value="Nucleotide_cyclase"/>
</dbReference>
<evidence type="ECO:0000256" key="12">
    <source>
        <dbReference type="SAM" id="Phobius"/>
    </source>
</evidence>
<dbReference type="InterPro" id="IPR013656">
    <property type="entry name" value="PAS_4"/>
</dbReference>
<comment type="cofactor">
    <cofactor evidence="1">
        <name>Mg(2+)</name>
        <dbReference type="ChEBI" id="CHEBI:18420"/>
    </cofactor>
</comment>
<dbReference type="Gene3D" id="3.30.450.20">
    <property type="entry name" value="PAS domain"/>
    <property type="match status" value="1"/>
</dbReference>
<keyword evidence="8" id="KW-0418">Kinase</keyword>
<evidence type="ECO:0000256" key="2">
    <source>
        <dbReference type="ARBA" id="ARBA00004370"/>
    </source>
</evidence>
<dbReference type="GO" id="GO:0016020">
    <property type="term" value="C:membrane"/>
    <property type="evidence" value="ECO:0007669"/>
    <property type="project" value="UniProtKB-SubCell"/>
</dbReference>
<feature type="domain" description="PAS" evidence="13">
    <location>
        <begin position="344"/>
        <end position="382"/>
    </location>
</feature>
<dbReference type="EMBL" id="CP032096">
    <property type="protein sequence ID" value="QBZ83326.1"/>
    <property type="molecule type" value="Genomic_DNA"/>
</dbReference>
<dbReference type="SUPFAM" id="SSF55073">
    <property type="entry name" value="Nucleotide cyclase"/>
    <property type="match status" value="1"/>
</dbReference>
<evidence type="ECO:0000256" key="9">
    <source>
        <dbReference type="ARBA" id="ARBA00022840"/>
    </source>
</evidence>
<evidence type="ECO:0000256" key="8">
    <source>
        <dbReference type="ARBA" id="ARBA00022777"/>
    </source>
</evidence>
<dbReference type="PANTHER" id="PTHR44757">
    <property type="entry name" value="DIGUANYLATE CYCLASE DGCP"/>
    <property type="match status" value="1"/>
</dbReference>
<dbReference type="PROSITE" id="PS50883">
    <property type="entry name" value="EAL"/>
    <property type="match status" value="1"/>
</dbReference>